<keyword evidence="3" id="KW-1185">Reference proteome</keyword>
<accession>K9GD67</accession>
<proteinExistence type="predicted"/>
<comment type="caution">
    <text evidence="2">The sequence shown here is derived from an EMBL/GenBank/DDBJ whole genome shotgun (WGS) entry which is preliminary data.</text>
</comment>
<sequence length="46" mass="5299">MEKRQLYSTGKLQPVSKTKLITCAFFVTWTCAIQLSYNMLNKSRIG</sequence>
<evidence type="ECO:0000313" key="2">
    <source>
        <dbReference type="EMBL" id="EKV19059.1"/>
    </source>
</evidence>
<gene>
    <name evidence="2" type="ORF">PDIG_05560</name>
</gene>
<feature type="transmembrane region" description="Helical" evidence="1">
    <location>
        <begin position="20"/>
        <end position="40"/>
    </location>
</feature>
<keyword evidence="1" id="KW-0812">Transmembrane</keyword>
<organism evidence="2 3">
    <name type="scientific">Penicillium digitatum (strain PHI26 / CECT 20796)</name>
    <name type="common">Green mold</name>
    <dbReference type="NCBI Taxonomy" id="1170229"/>
    <lineage>
        <taxon>Eukaryota</taxon>
        <taxon>Fungi</taxon>
        <taxon>Dikarya</taxon>
        <taxon>Ascomycota</taxon>
        <taxon>Pezizomycotina</taxon>
        <taxon>Eurotiomycetes</taxon>
        <taxon>Eurotiomycetidae</taxon>
        <taxon>Eurotiales</taxon>
        <taxon>Aspergillaceae</taxon>
        <taxon>Penicillium</taxon>
    </lineage>
</organism>
<keyword evidence="1" id="KW-0472">Membrane</keyword>
<evidence type="ECO:0000256" key="1">
    <source>
        <dbReference type="SAM" id="Phobius"/>
    </source>
</evidence>
<name>K9GD67_PEND2</name>
<keyword evidence="1" id="KW-1133">Transmembrane helix</keyword>
<dbReference type="HOGENOM" id="CLU_3191504_0_0_1"/>
<dbReference type="InParanoid" id="K9GD67"/>
<protein>
    <submittedName>
        <fullName evidence="2">Uncharacterized protein</fullName>
    </submittedName>
</protein>
<evidence type="ECO:0000313" key="3">
    <source>
        <dbReference type="Proteomes" id="UP000009882"/>
    </source>
</evidence>
<dbReference type="EMBL" id="AKCT01000027">
    <property type="protein sequence ID" value="EKV19059.1"/>
    <property type="molecule type" value="Genomic_DNA"/>
</dbReference>
<dbReference type="Proteomes" id="UP000009882">
    <property type="component" value="Unassembled WGS sequence"/>
</dbReference>
<dbReference type="AlphaFoldDB" id="K9GD67"/>
<reference evidence="3" key="1">
    <citation type="journal article" date="2012" name="BMC Genomics">
        <title>Genome sequence of the necrotrophic fungus Penicillium digitatum, the main postharvest pathogen of citrus.</title>
        <authorList>
            <person name="Marcet-Houben M."/>
            <person name="Ballester A.-R."/>
            <person name="de la Fuente B."/>
            <person name="Harries E."/>
            <person name="Marcos J.F."/>
            <person name="Gonzalez-Candelas L."/>
            <person name="Gabaldon T."/>
        </authorList>
    </citation>
    <scope>NUCLEOTIDE SEQUENCE [LARGE SCALE GENOMIC DNA]</scope>
    <source>
        <strain evidence="3">PHI26 / CECT 20796</strain>
    </source>
</reference>